<accession>B6K7J9</accession>
<evidence type="ECO:0000313" key="13">
    <source>
        <dbReference type="Proteomes" id="UP000001744"/>
    </source>
</evidence>
<name>B6K7J9_SCHJY</name>
<organism evidence="11 13">
    <name type="scientific">Schizosaccharomyces japonicus (strain yFS275 / FY16936)</name>
    <name type="common">Fission yeast</name>
    <dbReference type="NCBI Taxonomy" id="402676"/>
    <lineage>
        <taxon>Eukaryota</taxon>
        <taxon>Fungi</taxon>
        <taxon>Dikarya</taxon>
        <taxon>Ascomycota</taxon>
        <taxon>Taphrinomycotina</taxon>
        <taxon>Schizosaccharomycetes</taxon>
        <taxon>Schizosaccharomycetales</taxon>
        <taxon>Schizosaccharomycetaceae</taxon>
        <taxon>Schizosaccharomyces</taxon>
    </lineage>
</organism>
<dbReference type="STRING" id="402676.B6K7J9"/>
<evidence type="ECO:0000313" key="12">
    <source>
        <dbReference type="JaponicusDB" id="SJAG_04713"/>
    </source>
</evidence>
<dbReference type="eggNOG" id="KOG4203">
    <property type="taxonomic scope" value="Eukaryota"/>
</dbReference>
<evidence type="ECO:0000313" key="11">
    <source>
        <dbReference type="EMBL" id="EEB09503.1"/>
    </source>
</evidence>
<dbReference type="OrthoDB" id="106623at2759"/>
<dbReference type="HOGENOM" id="CLU_067096_1_1_1"/>
<dbReference type="CDD" id="cd06223">
    <property type="entry name" value="PRTases_typeI"/>
    <property type="match status" value="1"/>
</dbReference>
<dbReference type="NCBIfam" id="NF001097">
    <property type="entry name" value="PRK00129.1"/>
    <property type="match status" value="1"/>
</dbReference>
<dbReference type="GeneID" id="7051502"/>
<comment type="pathway">
    <text evidence="2">Pyrimidine metabolism; UMP biosynthesis via salvage pathway; UMP from uracil: step 1/1.</text>
</comment>
<dbReference type="JaponicusDB" id="SJAG_04713">
    <property type="gene designation" value="uck2"/>
</dbReference>
<evidence type="ECO:0000259" key="10">
    <source>
        <dbReference type="Pfam" id="PF14681"/>
    </source>
</evidence>
<dbReference type="VEuPathDB" id="FungiDB:SJAG_04713"/>
<dbReference type="EMBL" id="KE651168">
    <property type="protein sequence ID" value="EEB09503.1"/>
    <property type="molecule type" value="Genomic_DNA"/>
</dbReference>
<dbReference type="OMA" id="AGACMEQ"/>
<evidence type="ECO:0000256" key="1">
    <source>
        <dbReference type="ARBA" id="ARBA00001946"/>
    </source>
</evidence>
<comment type="cofactor">
    <cofactor evidence="1">
        <name>Mg(2+)</name>
        <dbReference type="ChEBI" id="CHEBI:18420"/>
    </cofactor>
</comment>
<dbReference type="GO" id="GO:0008655">
    <property type="term" value="P:pyrimidine-containing compound salvage"/>
    <property type="evidence" value="ECO:0007669"/>
    <property type="project" value="EnsemblFungi"/>
</dbReference>
<dbReference type="Gene3D" id="3.40.50.2020">
    <property type="match status" value="1"/>
</dbReference>
<evidence type="ECO:0000256" key="8">
    <source>
        <dbReference type="ARBA" id="ARBA00022741"/>
    </source>
</evidence>
<reference evidence="11 13" key="1">
    <citation type="journal article" date="2011" name="Science">
        <title>Comparative functional genomics of the fission yeasts.</title>
        <authorList>
            <person name="Rhind N."/>
            <person name="Chen Z."/>
            <person name="Yassour M."/>
            <person name="Thompson D.A."/>
            <person name="Haas B.J."/>
            <person name="Habib N."/>
            <person name="Wapinski I."/>
            <person name="Roy S."/>
            <person name="Lin M.F."/>
            <person name="Heiman D.I."/>
            <person name="Young S.K."/>
            <person name="Furuya K."/>
            <person name="Guo Y."/>
            <person name="Pidoux A."/>
            <person name="Chen H.M."/>
            <person name="Robbertse B."/>
            <person name="Goldberg J.M."/>
            <person name="Aoki K."/>
            <person name="Bayne E.H."/>
            <person name="Berlin A.M."/>
            <person name="Desjardins C.A."/>
            <person name="Dobbs E."/>
            <person name="Dukaj L."/>
            <person name="Fan L."/>
            <person name="FitzGerald M.G."/>
            <person name="French C."/>
            <person name="Gujja S."/>
            <person name="Hansen K."/>
            <person name="Keifenheim D."/>
            <person name="Levin J.Z."/>
            <person name="Mosher R.A."/>
            <person name="Mueller C.A."/>
            <person name="Pfiffner J."/>
            <person name="Priest M."/>
            <person name="Russ C."/>
            <person name="Smialowska A."/>
            <person name="Swoboda P."/>
            <person name="Sykes S.M."/>
            <person name="Vaughn M."/>
            <person name="Vengrova S."/>
            <person name="Yoder R."/>
            <person name="Zeng Q."/>
            <person name="Allshire R."/>
            <person name="Baulcombe D."/>
            <person name="Birren B.W."/>
            <person name="Brown W."/>
            <person name="Ekwall K."/>
            <person name="Kellis M."/>
            <person name="Leatherwood J."/>
            <person name="Levin H."/>
            <person name="Margalit H."/>
            <person name="Martienssen R."/>
            <person name="Nieduszynski C.A."/>
            <person name="Spatafora J.W."/>
            <person name="Friedman N."/>
            <person name="Dalgaard J.Z."/>
            <person name="Baumann P."/>
            <person name="Niki H."/>
            <person name="Regev A."/>
            <person name="Nusbaum C."/>
        </authorList>
    </citation>
    <scope>NUCLEOTIDE SEQUENCE [LARGE SCALE GENOMIC DNA]</scope>
    <source>
        <strain evidence="13">yFS275 / FY16936</strain>
    </source>
</reference>
<evidence type="ECO:0000256" key="2">
    <source>
        <dbReference type="ARBA" id="ARBA00005180"/>
    </source>
</evidence>
<dbReference type="Pfam" id="PF14681">
    <property type="entry name" value="UPRTase"/>
    <property type="match status" value="1"/>
</dbReference>
<dbReference type="GO" id="GO:0004845">
    <property type="term" value="F:uracil phosphoribosyltransferase activity"/>
    <property type="evidence" value="ECO:0007669"/>
    <property type="project" value="UniProtKB-EC"/>
</dbReference>
<evidence type="ECO:0000256" key="4">
    <source>
        <dbReference type="ARBA" id="ARBA00011894"/>
    </source>
</evidence>
<dbReference type="InterPro" id="IPR000836">
    <property type="entry name" value="PRTase_dom"/>
</dbReference>
<feature type="domain" description="Phosphoribosyltransferase" evidence="10">
    <location>
        <begin position="18"/>
        <end position="220"/>
    </location>
</feature>
<evidence type="ECO:0000256" key="7">
    <source>
        <dbReference type="ARBA" id="ARBA00022679"/>
    </source>
</evidence>
<dbReference type="EC" id="2.4.2.9" evidence="4"/>
<dbReference type="SUPFAM" id="SSF53271">
    <property type="entry name" value="PRTase-like"/>
    <property type="match status" value="1"/>
</dbReference>
<keyword evidence="9" id="KW-0342">GTP-binding</keyword>
<keyword evidence="13" id="KW-1185">Reference proteome</keyword>
<keyword evidence="8" id="KW-0547">Nucleotide-binding</keyword>
<keyword evidence="7" id="KW-0808">Transferase</keyword>
<protein>
    <recommendedName>
        <fullName evidence="4">uracil phosphoribosyltransferase</fullName>
        <ecNumber evidence="4">2.4.2.9</ecNumber>
    </recommendedName>
</protein>
<evidence type="ECO:0000256" key="3">
    <source>
        <dbReference type="ARBA" id="ARBA00009516"/>
    </source>
</evidence>
<dbReference type="Proteomes" id="UP000001744">
    <property type="component" value="Unassembled WGS sequence"/>
</dbReference>
<keyword evidence="5" id="KW-0021">Allosteric enzyme</keyword>
<dbReference type="GO" id="GO:0005525">
    <property type="term" value="F:GTP binding"/>
    <property type="evidence" value="ECO:0007669"/>
    <property type="project" value="UniProtKB-KW"/>
</dbReference>
<dbReference type="InterPro" id="IPR029057">
    <property type="entry name" value="PRTase-like"/>
</dbReference>
<dbReference type="FunFam" id="3.40.50.2020:FF:000023">
    <property type="entry name" value="Probable uracil phosphoribosyltransferase"/>
    <property type="match status" value="1"/>
</dbReference>
<comment type="similarity">
    <text evidence="3">Belongs to the UPRTase family.</text>
</comment>
<gene>
    <name evidence="12" type="primary">uck2</name>
    <name evidence="11" type="ORF">SJAG_04713</name>
</gene>
<sequence>MTVISFKSVQTNLHVLDQTPFLLSQMTILRDSTSSHAEFVHAANHISRLIASSALSHVRTTKKIVRTHSNETYTGIQFSQKVCCVSILRAGESMESAVRETYGPLPVGKLLIQRDEVTSKAELFYCKIPGDAPERVVLLLDPMLATGGSVMLAIQALIDRNVDESNIVYLSFISSRAGIDRLLTKYPKLRIVTAAVDPTLNEENYIVPGCGDFGDRYYGTSSTIA</sequence>
<evidence type="ECO:0000256" key="6">
    <source>
        <dbReference type="ARBA" id="ARBA00022676"/>
    </source>
</evidence>
<keyword evidence="6 11" id="KW-0328">Glycosyltransferase</keyword>
<proteinExistence type="inferred from homology"/>
<evidence type="ECO:0000256" key="5">
    <source>
        <dbReference type="ARBA" id="ARBA00022533"/>
    </source>
</evidence>
<dbReference type="RefSeq" id="XP_002175796.1">
    <property type="nucleotide sequence ID" value="XM_002175760.1"/>
</dbReference>
<dbReference type="AlphaFoldDB" id="B6K7J9"/>
<evidence type="ECO:0000256" key="9">
    <source>
        <dbReference type="ARBA" id="ARBA00023134"/>
    </source>
</evidence>